<keyword evidence="13" id="KW-1185">Reference proteome</keyword>
<evidence type="ECO:0000313" key="12">
    <source>
        <dbReference type="EMBL" id="EFN64499.1"/>
    </source>
</evidence>
<feature type="region of interest" description="Disordered" evidence="9">
    <location>
        <begin position="92"/>
        <end position="111"/>
    </location>
</feature>
<evidence type="ECO:0000256" key="9">
    <source>
        <dbReference type="SAM" id="MobiDB-lite"/>
    </source>
</evidence>
<evidence type="ECO:0000256" key="8">
    <source>
        <dbReference type="RuleBase" id="RU003857"/>
    </source>
</evidence>
<organism evidence="13">
    <name type="scientific">Camponotus floridanus</name>
    <name type="common">Florida carpenter ant</name>
    <dbReference type="NCBI Taxonomy" id="104421"/>
    <lineage>
        <taxon>Eukaryota</taxon>
        <taxon>Metazoa</taxon>
        <taxon>Ecdysozoa</taxon>
        <taxon>Arthropoda</taxon>
        <taxon>Hexapoda</taxon>
        <taxon>Insecta</taxon>
        <taxon>Pterygota</taxon>
        <taxon>Neoptera</taxon>
        <taxon>Endopterygota</taxon>
        <taxon>Hymenoptera</taxon>
        <taxon>Apocrita</taxon>
        <taxon>Aculeata</taxon>
        <taxon>Formicoidea</taxon>
        <taxon>Formicidae</taxon>
        <taxon>Formicinae</taxon>
        <taxon>Camponotus</taxon>
    </lineage>
</organism>
<evidence type="ECO:0000256" key="5">
    <source>
        <dbReference type="ARBA" id="ARBA00023065"/>
    </source>
</evidence>
<accession>E2AQ12</accession>
<evidence type="ECO:0000256" key="7">
    <source>
        <dbReference type="ARBA" id="ARBA00023303"/>
    </source>
</evidence>
<keyword evidence="6 10" id="KW-0472">Membrane</keyword>
<keyword evidence="4 10" id="KW-1133">Transmembrane helix</keyword>
<evidence type="ECO:0000313" key="13">
    <source>
        <dbReference type="Proteomes" id="UP000000311"/>
    </source>
</evidence>
<dbReference type="InterPro" id="IPR003280">
    <property type="entry name" value="2pore_dom_K_chnl"/>
</dbReference>
<feature type="transmembrane region" description="Helical" evidence="10">
    <location>
        <begin position="161"/>
        <end position="182"/>
    </location>
</feature>
<feature type="domain" description="Potassium channel" evidence="11">
    <location>
        <begin position="33"/>
        <end position="71"/>
    </location>
</feature>
<feature type="region of interest" description="Disordered" evidence="9">
    <location>
        <begin position="118"/>
        <end position="158"/>
    </location>
</feature>
<name>E2AQ12_CAMFO</name>
<keyword evidence="7 8" id="KW-0407">Ion channel</keyword>
<dbReference type="InterPro" id="IPR013099">
    <property type="entry name" value="K_chnl_dom"/>
</dbReference>
<dbReference type="PANTHER" id="PTHR11003:SF352">
    <property type="entry name" value="BCDNA.GH04802-RELATED"/>
    <property type="match status" value="1"/>
</dbReference>
<feature type="transmembrane region" description="Helical" evidence="10">
    <location>
        <begin position="43"/>
        <end position="63"/>
    </location>
</feature>
<dbReference type="SUPFAM" id="SSF81324">
    <property type="entry name" value="Voltage-gated potassium channels"/>
    <property type="match status" value="2"/>
</dbReference>
<evidence type="ECO:0000256" key="6">
    <source>
        <dbReference type="ARBA" id="ARBA00023136"/>
    </source>
</evidence>
<dbReference type="GO" id="GO:0015271">
    <property type="term" value="F:outward rectifier potassium channel activity"/>
    <property type="evidence" value="ECO:0007669"/>
    <property type="project" value="TreeGrafter"/>
</dbReference>
<comment type="similarity">
    <text evidence="8">Belongs to the two pore domain potassium channel (TC 1.A.1.8) family.</text>
</comment>
<dbReference type="InParanoid" id="E2AQ12"/>
<dbReference type="GO" id="GO:0005886">
    <property type="term" value="C:plasma membrane"/>
    <property type="evidence" value="ECO:0007669"/>
    <property type="project" value="TreeGrafter"/>
</dbReference>
<evidence type="ECO:0000256" key="10">
    <source>
        <dbReference type="SAM" id="Phobius"/>
    </source>
</evidence>
<evidence type="ECO:0000256" key="4">
    <source>
        <dbReference type="ARBA" id="ARBA00022989"/>
    </source>
</evidence>
<evidence type="ECO:0000256" key="2">
    <source>
        <dbReference type="ARBA" id="ARBA00022448"/>
    </source>
</evidence>
<protein>
    <submittedName>
        <fullName evidence="12">Two pore potassium channel protein sup-9</fullName>
    </submittedName>
</protein>
<proteinExistence type="inferred from homology"/>
<dbReference type="PANTHER" id="PTHR11003">
    <property type="entry name" value="POTASSIUM CHANNEL, SUBFAMILY K"/>
    <property type="match status" value="1"/>
</dbReference>
<dbReference type="EMBL" id="GL441645">
    <property type="protein sequence ID" value="EFN64499.1"/>
    <property type="molecule type" value="Genomic_DNA"/>
</dbReference>
<feature type="domain" description="Potassium channel" evidence="11">
    <location>
        <begin position="171"/>
        <end position="235"/>
    </location>
</feature>
<reference evidence="12 13" key="1">
    <citation type="journal article" date="2010" name="Science">
        <title>Genomic comparison of the ants Camponotus floridanus and Harpegnathos saltator.</title>
        <authorList>
            <person name="Bonasio R."/>
            <person name="Zhang G."/>
            <person name="Ye C."/>
            <person name="Mutti N.S."/>
            <person name="Fang X."/>
            <person name="Qin N."/>
            <person name="Donahue G."/>
            <person name="Yang P."/>
            <person name="Li Q."/>
            <person name="Li C."/>
            <person name="Zhang P."/>
            <person name="Huang Z."/>
            <person name="Berger S.L."/>
            <person name="Reinberg D."/>
            <person name="Wang J."/>
            <person name="Liebig J."/>
        </authorList>
    </citation>
    <scope>NUCLEOTIDE SEQUENCE [LARGE SCALE GENOMIC DNA]</scope>
    <source>
        <strain evidence="13">C129</strain>
    </source>
</reference>
<dbReference type="Pfam" id="PF07885">
    <property type="entry name" value="Ion_trans_2"/>
    <property type="match status" value="2"/>
</dbReference>
<feature type="compositionally biased region" description="Acidic residues" evidence="9">
    <location>
        <begin position="137"/>
        <end position="155"/>
    </location>
</feature>
<dbReference type="GO" id="GO:0030322">
    <property type="term" value="P:stabilization of membrane potential"/>
    <property type="evidence" value="ECO:0007669"/>
    <property type="project" value="TreeGrafter"/>
</dbReference>
<evidence type="ECO:0000256" key="1">
    <source>
        <dbReference type="ARBA" id="ARBA00004141"/>
    </source>
</evidence>
<evidence type="ECO:0000259" key="11">
    <source>
        <dbReference type="Pfam" id="PF07885"/>
    </source>
</evidence>
<feature type="compositionally biased region" description="Polar residues" evidence="9">
    <location>
        <begin position="118"/>
        <end position="129"/>
    </location>
</feature>
<evidence type="ECO:0000256" key="3">
    <source>
        <dbReference type="ARBA" id="ARBA00022692"/>
    </source>
</evidence>
<dbReference type="Gene3D" id="1.10.287.70">
    <property type="match status" value="1"/>
</dbReference>
<dbReference type="AlphaFoldDB" id="E2AQ12"/>
<keyword evidence="2 8" id="KW-0813">Transport</keyword>
<sequence>MDAEKQEARNTGRKRTRSSSINSLGRVLVYCAGYGNICPRTKWGKVVTIVYAIIGMPLFLLYLSNIGDILARSFKWIYARCCLCKCRRRPRESTTDAPEMPDDDPAAKRDRWQMVNTHSGEVDTSSLEETSPRNDDGGDEGGDEDDDEGDDESDSYDPQHVTVPLTLCLAIMVGYIWGGAVLFSEWEDWNMLDGSYFCFVSLSTIGFGDIVPGDKIYSGQGLEMSFIFCSMYLMLDSLSDTHHQIHLQMSEMTKPSRADRDPATTTIITERRISSTFSVIAERIESLYQLHRQLDIRASYRNWSPSRVPTRGCFERDWDQQFREMFAGLWLPLTVDSGLEEGFASDEDARRP</sequence>
<dbReference type="PRINTS" id="PR01333">
    <property type="entry name" value="2POREKCHANEL"/>
</dbReference>
<comment type="subcellular location">
    <subcellularLocation>
        <location evidence="1">Membrane</location>
        <topology evidence="1">Multi-pass membrane protein</topology>
    </subcellularLocation>
</comment>
<gene>
    <name evidence="12" type="ORF">EAG_01837</name>
</gene>
<keyword evidence="3 8" id="KW-0812">Transmembrane</keyword>
<dbReference type="GO" id="GO:0022841">
    <property type="term" value="F:potassium ion leak channel activity"/>
    <property type="evidence" value="ECO:0007669"/>
    <property type="project" value="TreeGrafter"/>
</dbReference>
<dbReference type="OrthoDB" id="297496at2759"/>
<dbReference type="Proteomes" id="UP000000311">
    <property type="component" value="Unassembled WGS sequence"/>
</dbReference>
<keyword evidence="5 8" id="KW-0406">Ion transport</keyword>